<evidence type="ECO:0000313" key="2">
    <source>
        <dbReference type="EMBL" id="QIK75227.1"/>
    </source>
</evidence>
<evidence type="ECO:0000256" key="1">
    <source>
        <dbReference type="SAM" id="SignalP"/>
    </source>
</evidence>
<reference evidence="2 3" key="1">
    <citation type="submission" date="2020-03" db="EMBL/GenBank/DDBJ databases">
        <title>Nocardioides sp. nov., isolated from fish.</title>
        <authorList>
            <person name="Hyun D.-W."/>
            <person name="Bae J.-W."/>
        </authorList>
    </citation>
    <scope>NUCLEOTIDE SEQUENCE [LARGE SCALE GENOMIC DNA]</scope>
    <source>
        <strain evidence="2 3">HDW12A</strain>
    </source>
</reference>
<dbReference type="InterPro" id="IPR006311">
    <property type="entry name" value="TAT_signal"/>
</dbReference>
<keyword evidence="1" id="KW-0732">Signal</keyword>
<dbReference type="AlphaFoldDB" id="A0A6G7YF38"/>
<keyword evidence="3" id="KW-1185">Reference proteome</keyword>
<dbReference type="EMBL" id="CP049866">
    <property type="protein sequence ID" value="QIK75227.1"/>
    <property type="molecule type" value="Genomic_DNA"/>
</dbReference>
<feature type="chain" id="PRO_5026062590" evidence="1">
    <location>
        <begin position="35"/>
        <end position="163"/>
    </location>
</feature>
<dbReference type="Proteomes" id="UP000502035">
    <property type="component" value="Chromosome"/>
</dbReference>
<dbReference type="RefSeq" id="WP_166316661.1">
    <property type="nucleotide sequence ID" value="NZ_CP049866.1"/>
</dbReference>
<organism evidence="2 3">
    <name type="scientific">Nocardioides piscis</name>
    <dbReference type="NCBI Taxonomy" id="2714938"/>
    <lineage>
        <taxon>Bacteria</taxon>
        <taxon>Bacillati</taxon>
        <taxon>Actinomycetota</taxon>
        <taxon>Actinomycetes</taxon>
        <taxon>Propionibacteriales</taxon>
        <taxon>Nocardioidaceae</taxon>
        <taxon>Nocardioides</taxon>
    </lineage>
</organism>
<dbReference type="KEGG" id="npi:G7071_07095"/>
<gene>
    <name evidence="2" type="ORF">G7071_07095</name>
</gene>
<proteinExistence type="predicted"/>
<name>A0A6G7YF38_9ACTN</name>
<feature type="signal peptide" evidence="1">
    <location>
        <begin position="1"/>
        <end position="34"/>
    </location>
</feature>
<protein>
    <submittedName>
        <fullName evidence="2">Uncharacterized protein</fullName>
    </submittedName>
</protein>
<sequence length="163" mass="16278">MSKNNLMPTRRTVVRTAVWTAPAVSLAVASPAFANSNPSPSATLASPTVSNGVYTVSPVLTAGSAPLTVLRATFTVSFNGTPGAGKFLPTVAGSGWSGGANGNASSGIYTPSNGSVAASGTMTMPAIDIDSKGNTVFNTITVVFEWTDGTVSGTTTASVTFVP</sequence>
<evidence type="ECO:0000313" key="3">
    <source>
        <dbReference type="Proteomes" id="UP000502035"/>
    </source>
</evidence>
<dbReference type="PROSITE" id="PS51318">
    <property type="entry name" value="TAT"/>
    <property type="match status" value="1"/>
</dbReference>
<accession>A0A6G7YF38</accession>